<organism evidence="2 3">
    <name type="scientific">Dipteronia sinensis</name>
    <dbReference type="NCBI Taxonomy" id="43782"/>
    <lineage>
        <taxon>Eukaryota</taxon>
        <taxon>Viridiplantae</taxon>
        <taxon>Streptophyta</taxon>
        <taxon>Embryophyta</taxon>
        <taxon>Tracheophyta</taxon>
        <taxon>Spermatophyta</taxon>
        <taxon>Magnoliopsida</taxon>
        <taxon>eudicotyledons</taxon>
        <taxon>Gunneridae</taxon>
        <taxon>Pentapetalae</taxon>
        <taxon>rosids</taxon>
        <taxon>malvids</taxon>
        <taxon>Sapindales</taxon>
        <taxon>Sapindaceae</taxon>
        <taxon>Hippocastanoideae</taxon>
        <taxon>Acereae</taxon>
        <taxon>Dipteronia</taxon>
    </lineage>
</organism>
<dbReference type="Proteomes" id="UP001281410">
    <property type="component" value="Unassembled WGS sequence"/>
</dbReference>
<evidence type="ECO:0000313" key="2">
    <source>
        <dbReference type="EMBL" id="KAK3188871.1"/>
    </source>
</evidence>
<dbReference type="EMBL" id="JANJYJ010000009">
    <property type="protein sequence ID" value="KAK3188871.1"/>
    <property type="molecule type" value="Genomic_DNA"/>
</dbReference>
<keyword evidence="3" id="KW-1185">Reference proteome</keyword>
<evidence type="ECO:0000313" key="3">
    <source>
        <dbReference type="Proteomes" id="UP001281410"/>
    </source>
</evidence>
<accession>A0AAD9ZS74</accession>
<dbReference type="InterPro" id="IPR000477">
    <property type="entry name" value="RT_dom"/>
</dbReference>
<evidence type="ECO:0000259" key="1">
    <source>
        <dbReference type="Pfam" id="PF00078"/>
    </source>
</evidence>
<dbReference type="PANTHER" id="PTHR46890:SF48">
    <property type="entry name" value="RNA-DIRECTED DNA POLYMERASE"/>
    <property type="match status" value="1"/>
</dbReference>
<protein>
    <recommendedName>
        <fullName evidence="1">Reverse transcriptase domain-containing protein</fullName>
    </recommendedName>
</protein>
<sequence>MADRLGGIATRIISNNQATFRNISDCVAMVSEGVHMLDRKAFGARLSVLINGSPKGYFSCSRGVRRGDPLSPVLFCLAEKAFNSGLSHLFSEGLIQKITALRGCNPPTHLLYADDNFIFCRADNNSLLNLMGFVECYSDHSGQLISKEKSHYFLGNIDVRKLVTISWDNVGLSKDARGLGIRDPIKLNQATNIKFCWDSSTASSIWGYYFRNQFLSGKDSRGRSLLRIALKACISLVQTNYRCLVGDGTNIHLRTDN</sequence>
<dbReference type="PANTHER" id="PTHR46890">
    <property type="entry name" value="NON-LTR RETROLELEMENT REVERSE TRANSCRIPTASE-LIKE PROTEIN-RELATED"/>
    <property type="match status" value="1"/>
</dbReference>
<gene>
    <name evidence="2" type="ORF">Dsin_028432</name>
</gene>
<reference evidence="2" key="1">
    <citation type="journal article" date="2023" name="Plant J.">
        <title>Genome sequences and population genomics provide insights into the demographic history, inbreeding, and mutation load of two 'living fossil' tree species of Dipteronia.</title>
        <authorList>
            <person name="Feng Y."/>
            <person name="Comes H.P."/>
            <person name="Chen J."/>
            <person name="Zhu S."/>
            <person name="Lu R."/>
            <person name="Zhang X."/>
            <person name="Li P."/>
            <person name="Qiu J."/>
            <person name="Olsen K.M."/>
            <person name="Qiu Y."/>
        </authorList>
    </citation>
    <scope>NUCLEOTIDE SEQUENCE</scope>
    <source>
        <strain evidence="2">NBL</strain>
    </source>
</reference>
<feature type="domain" description="Reverse transcriptase" evidence="1">
    <location>
        <begin position="49"/>
        <end position="161"/>
    </location>
</feature>
<dbReference type="AlphaFoldDB" id="A0AAD9ZS74"/>
<proteinExistence type="predicted"/>
<comment type="caution">
    <text evidence="2">The sequence shown here is derived from an EMBL/GenBank/DDBJ whole genome shotgun (WGS) entry which is preliminary data.</text>
</comment>
<name>A0AAD9ZS74_9ROSI</name>
<dbReference type="InterPro" id="IPR052343">
    <property type="entry name" value="Retrotransposon-Effector_Assoc"/>
</dbReference>
<dbReference type="Pfam" id="PF00078">
    <property type="entry name" value="RVT_1"/>
    <property type="match status" value="1"/>
</dbReference>